<comment type="caution">
    <text evidence="13">The sequence shown here is derived from an EMBL/GenBank/DDBJ whole genome shotgun (WGS) entry which is preliminary data.</text>
</comment>
<dbReference type="FunFam" id="1.20.120.1770:FF:000001">
    <property type="entry name" value="Cytochrome b reductase 1"/>
    <property type="match status" value="1"/>
</dbReference>
<feature type="domain" description="Cytochrome b561" evidence="12">
    <location>
        <begin position="29"/>
        <end position="230"/>
    </location>
</feature>
<keyword evidence="6" id="KW-0479">Metal-binding</keyword>
<feature type="transmembrane region" description="Helical" evidence="11">
    <location>
        <begin position="172"/>
        <end position="189"/>
    </location>
</feature>
<evidence type="ECO:0000313" key="14">
    <source>
        <dbReference type="Proteomes" id="UP001626550"/>
    </source>
</evidence>
<dbReference type="AlphaFoldDB" id="A0ABD2QMJ2"/>
<dbReference type="PROSITE" id="PS50939">
    <property type="entry name" value="CYTOCHROME_B561"/>
    <property type="match status" value="1"/>
</dbReference>
<keyword evidence="10 11" id="KW-0472">Membrane</keyword>
<evidence type="ECO:0000256" key="5">
    <source>
        <dbReference type="ARBA" id="ARBA00022692"/>
    </source>
</evidence>
<keyword evidence="9" id="KW-0408">Iron</keyword>
<sequence length="250" mass="28594">MFNIAMYDSLEYDQAKEQNLAGFMPLFCFAQAVGIMMIILTGYWMSQWGGFNWDNGGIVFNYHPFFMILSLVFFYGDAILLYRVCRRYRKWPVKVAHAIVNFSALIFAIIGVTAAFTSHNLNKIPNLYSLHSWIGLLTFLLFISQWVLSFLTFLYPGGSDAMRARMMPVHKYLGLFLFFCSLVSAISGITEKNFFSKDPAYSLLQPREMAGNFIGMLVMLFGGLVFYLVHNDEYKRIEGSPSQEPIVGSR</sequence>
<protein>
    <recommendedName>
        <fullName evidence="12">Cytochrome b561 domain-containing protein</fullName>
    </recommendedName>
</protein>
<keyword evidence="7" id="KW-0249">Electron transport</keyword>
<evidence type="ECO:0000256" key="7">
    <source>
        <dbReference type="ARBA" id="ARBA00022982"/>
    </source>
</evidence>
<keyword evidence="5 11" id="KW-0812">Transmembrane</keyword>
<dbReference type="InterPro" id="IPR006593">
    <property type="entry name" value="Cyt_b561/ferric_Rdtase_TM"/>
</dbReference>
<proteinExistence type="predicted"/>
<evidence type="ECO:0000256" key="2">
    <source>
        <dbReference type="ARBA" id="ARBA00004141"/>
    </source>
</evidence>
<dbReference type="SMART" id="SM00665">
    <property type="entry name" value="B561"/>
    <property type="match status" value="1"/>
</dbReference>
<feature type="transmembrane region" description="Helical" evidence="11">
    <location>
        <begin position="96"/>
        <end position="118"/>
    </location>
</feature>
<feature type="transmembrane region" description="Helical" evidence="11">
    <location>
        <begin position="130"/>
        <end position="151"/>
    </location>
</feature>
<evidence type="ECO:0000259" key="12">
    <source>
        <dbReference type="PROSITE" id="PS50939"/>
    </source>
</evidence>
<evidence type="ECO:0000256" key="1">
    <source>
        <dbReference type="ARBA" id="ARBA00001970"/>
    </source>
</evidence>
<keyword evidence="3" id="KW-0813">Transport</keyword>
<dbReference type="Proteomes" id="UP001626550">
    <property type="component" value="Unassembled WGS sequence"/>
</dbReference>
<gene>
    <name evidence="13" type="ORF">Ciccas_000551</name>
</gene>
<feature type="transmembrane region" description="Helical" evidence="11">
    <location>
        <begin position="20"/>
        <end position="45"/>
    </location>
</feature>
<dbReference type="Gene3D" id="1.20.120.1770">
    <property type="match status" value="1"/>
</dbReference>
<comment type="cofactor">
    <cofactor evidence="1">
        <name>heme b</name>
        <dbReference type="ChEBI" id="CHEBI:60344"/>
    </cofactor>
</comment>
<feature type="transmembrane region" description="Helical" evidence="11">
    <location>
        <begin position="209"/>
        <end position="229"/>
    </location>
</feature>
<keyword evidence="14" id="KW-1185">Reference proteome</keyword>
<evidence type="ECO:0000256" key="8">
    <source>
        <dbReference type="ARBA" id="ARBA00022989"/>
    </source>
</evidence>
<evidence type="ECO:0000256" key="3">
    <source>
        <dbReference type="ARBA" id="ARBA00022448"/>
    </source>
</evidence>
<evidence type="ECO:0000256" key="9">
    <source>
        <dbReference type="ARBA" id="ARBA00023004"/>
    </source>
</evidence>
<evidence type="ECO:0000256" key="6">
    <source>
        <dbReference type="ARBA" id="ARBA00022723"/>
    </source>
</evidence>
<dbReference type="GO" id="GO:0046872">
    <property type="term" value="F:metal ion binding"/>
    <property type="evidence" value="ECO:0007669"/>
    <property type="project" value="UniProtKB-KW"/>
</dbReference>
<dbReference type="InterPro" id="IPR043205">
    <property type="entry name" value="CYB561/CYBRD1-like"/>
</dbReference>
<evidence type="ECO:0000256" key="4">
    <source>
        <dbReference type="ARBA" id="ARBA00022617"/>
    </source>
</evidence>
<reference evidence="13 14" key="1">
    <citation type="submission" date="2024-11" db="EMBL/GenBank/DDBJ databases">
        <title>Adaptive evolution of stress response genes in parasites aligns with host niche diversity.</title>
        <authorList>
            <person name="Hahn C."/>
            <person name="Resl P."/>
        </authorList>
    </citation>
    <scope>NUCLEOTIDE SEQUENCE [LARGE SCALE GENOMIC DNA]</scope>
    <source>
        <strain evidence="13">EGGRZ-B1_66</strain>
        <tissue evidence="13">Body</tissue>
    </source>
</reference>
<feature type="transmembrane region" description="Helical" evidence="11">
    <location>
        <begin position="65"/>
        <end position="84"/>
    </location>
</feature>
<evidence type="ECO:0000256" key="10">
    <source>
        <dbReference type="ARBA" id="ARBA00023136"/>
    </source>
</evidence>
<keyword evidence="8 11" id="KW-1133">Transmembrane helix</keyword>
<dbReference type="Pfam" id="PF03188">
    <property type="entry name" value="Cytochrom_B561"/>
    <property type="match status" value="1"/>
</dbReference>
<keyword evidence="4" id="KW-0349">Heme</keyword>
<dbReference type="PANTHER" id="PTHR10106">
    <property type="entry name" value="CYTOCHROME B561-RELATED"/>
    <property type="match status" value="1"/>
</dbReference>
<dbReference type="PANTHER" id="PTHR10106:SF0">
    <property type="entry name" value="LD36721P"/>
    <property type="match status" value="1"/>
</dbReference>
<dbReference type="EMBL" id="JBJKFK010000031">
    <property type="protein sequence ID" value="KAL3320761.1"/>
    <property type="molecule type" value="Genomic_DNA"/>
</dbReference>
<dbReference type="GO" id="GO:0016020">
    <property type="term" value="C:membrane"/>
    <property type="evidence" value="ECO:0007669"/>
    <property type="project" value="UniProtKB-SubCell"/>
</dbReference>
<comment type="subcellular location">
    <subcellularLocation>
        <location evidence="2">Membrane</location>
        <topology evidence="2">Multi-pass membrane protein</topology>
    </subcellularLocation>
</comment>
<evidence type="ECO:0000313" key="13">
    <source>
        <dbReference type="EMBL" id="KAL3320761.1"/>
    </source>
</evidence>
<name>A0ABD2QMJ2_9PLAT</name>
<accession>A0ABD2QMJ2</accession>
<organism evidence="13 14">
    <name type="scientific">Cichlidogyrus casuarinus</name>
    <dbReference type="NCBI Taxonomy" id="1844966"/>
    <lineage>
        <taxon>Eukaryota</taxon>
        <taxon>Metazoa</taxon>
        <taxon>Spiralia</taxon>
        <taxon>Lophotrochozoa</taxon>
        <taxon>Platyhelminthes</taxon>
        <taxon>Monogenea</taxon>
        <taxon>Monopisthocotylea</taxon>
        <taxon>Dactylogyridea</taxon>
        <taxon>Ancyrocephalidae</taxon>
        <taxon>Cichlidogyrus</taxon>
    </lineage>
</organism>
<evidence type="ECO:0000256" key="11">
    <source>
        <dbReference type="SAM" id="Phobius"/>
    </source>
</evidence>